<evidence type="ECO:0000313" key="1">
    <source>
        <dbReference type="EMBL" id="MBB5153912.1"/>
    </source>
</evidence>
<dbReference type="EMBL" id="JACHIW010000001">
    <property type="protein sequence ID" value="MBB5153912.1"/>
    <property type="molecule type" value="Genomic_DNA"/>
</dbReference>
<evidence type="ECO:0000313" key="2">
    <source>
        <dbReference type="Proteomes" id="UP000584374"/>
    </source>
</evidence>
<name>A0A840PUD8_9PSEU</name>
<accession>A0A840PUD8</accession>
<comment type="caution">
    <text evidence="1">The sequence shown here is derived from an EMBL/GenBank/DDBJ whole genome shotgun (WGS) entry which is preliminary data.</text>
</comment>
<gene>
    <name evidence="1" type="ORF">BJ970_001446</name>
</gene>
<dbReference type="RefSeq" id="WP_184725224.1">
    <property type="nucleotide sequence ID" value="NZ_JACHIW010000001.1"/>
</dbReference>
<dbReference type="AlphaFoldDB" id="A0A840PUD8"/>
<protein>
    <submittedName>
        <fullName evidence="1">Uncharacterized protein</fullName>
    </submittedName>
</protein>
<dbReference type="Proteomes" id="UP000584374">
    <property type="component" value="Unassembled WGS sequence"/>
</dbReference>
<organism evidence="1 2">
    <name type="scientific">Saccharopolyspora phatthalungensis</name>
    <dbReference type="NCBI Taxonomy" id="664693"/>
    <lineage>
        <taxon>Bacteria</taxon>
        <taxon>Bacillati</taxon>
        <taxon>Actinomycetota</taxon>
        <taxon>Actinomycetes</taxon>
        <taxon>Pseudonocardiales</taxon>
        <taxon>Pseudonocardiaceae</taxon>
        <taxon>Saccharopolyspora</taxon>
    </lineage>
</organism>
<keyword evidence="2" id="KW-1185">Reference proteome</keyword>
<sequence>MFDLDIGWTLIKFDHFAIIGELRRSDTIGGRDTVGTSRAARLFVDGGET</sequence>
<reference evidence="1 2" key="1">
    <citation type="submission" date="2020-08" db="EMBL/GenBank/DDBJ databases">
        <title>Sequencing the genomes of 1000 actinobacteria strains.</title>
        <authorList>
            <person name="Klenk H.-P."/>
        </authorList>
    </citation>
    <scope>NUCLEOTIDE SEQUENCE [LARGE SCALE GENOMIC DNA]</scope>
    <source>
        <strain evidence="1 2">DSM 45584</strain>
    </source>
</reference>
<proteinExistence type="predicted"/>